<dbReference type="FunFam" id="3.20.20.70:FF:000009">
    <property type="entry name" value="1-(5-phosphoribosyl)-5-[(5-phosphoribosylamino)methylideneamino] imidazole-4-carboxamide isomerase"/>
    <property type="match status" value="1"/>
</dbReference>
<dbReference type="InterPro" id="IPR006062">
    <property type="entry name" value="His_biosynth"/>
</dbReference>
<dbReference type="InterPro" id="IPR044524">
    <property type="entry name" value="Isoase_HisA-like"/>
</dbReference>
<keyword evidence="7 9" id="KW-0368">Histidine biosynthesis</keyword>
<reference evidence="12 13" key="1">
    <citation type="submission" date="2006-02" db="EMBL/GenBank/DDBJ databases">
        <authorList>
            <person name="Amann R."/>
            <person name="Ferriera S."/>
            <person name="Johnson J."/>
            <person name="Kravitz S."/>
            <person name="Halpern A."/>
            <person name="Remington K."/>
            <person name="Beeson K."/>
            <person name="Tran B."/>
            <person name="Rogers Y.-H."/>
            <person name="Friedman R."/>
            <person name="Venter J.C."/>
        </authorList>
    </citation>
    <scope>NUCLEOTIDE SEQUENCE [LARGE SCALE GENOMIC DNA]</scope>
    <source>
        <strain evidence="12 13">DSM 3645</strain>
    </source>
</reference>
<dbReference type="InterPro" id="IPR006063">
    <property type="entry name" value="HisA_bact_arch"/>
</dbReference>
<dbReference type="InterPro" id="IPR023016">
    <property type="entry name" value="HisA/PriA"/>
</dbReference>
<dbReference type="UniPathway" id="UPA00031">
    <property type="reaction ID" value="UER00009"/>
</dbReference>
<comment type="similarity">
    <text evidence="4 9 10">Belongs to the HisA/HisF family.</text>
</comment>
<dbReference type="EMBL" id="AANZ01000033">
    <property type="protein sequence ID" value="EAQ77445.1"/>
    <property type="molecule type" value="Genomic_DNA"/>
</dbReference>
<dbReference type="Pfam" id="PF00977">
    <property type="entry name" value="His_biosynth"/>
    <property type="match status" value="1"/>
</dbReference>
<dbReference type="GO" id="GO:0000162">
    <property type="term" value="P:L-tryptophan biosynthetic process"/>
    <property type="evidence" value="ECO:0007669"/>
    <property type="project" value="TreeGrafter"/>
</dbReference>
<keyword evidence="5 9" id="KW-0963">Cytoplasm</keyword>
<dbReference type="AlphaFoldDB" id="A4A193"/>
<comment type="pathway">
    <text evidence="3 9 11">Amino-acid biosynthesis; L-histidine biosynthesis; L-histidine from 5-phospho-alpha-D-ribose 1-diphosphate: step 4/9.</text>
</comment>
<evidence type="ECO:0000313" key="12">
    <source>
        <dbReference type="EMBL" id="EAQ77445.1"/>
    </source>
</evidence>
<dbReference type="STRING" id="314230.DSM3645_20022"/>
<evidence type="ECO:0000256" key="7">
    <source>
        <dbReference type="ARBA" id="ARBA00023102"/>
    </source>
</evidence>
<dbReference type="GO" id="GO:0005737">
    <property type="term" value="C:cytoplasm"/>
    <property type="evidence" value="ECO:0007669"/>
    <property type="project" value="UniProtKB-SubCell"/>
</dbReference>
<protein>
    <recommendedName>
        <fullName evidence="9 11">1-(5-phosphoribosyl)-5-[(5-phosphoribosylamino)methylideneamino] imidazole-4-carboxamide isomerase</fullName>
        <ecNumber evidence="9 11">5.3.1.16</ecNumber>
    </recommendedName>
    <alternativeName>
        <fullName evidence="9">Phosphoribosylformimino-5-aminoimidazole carboxamide ribotide isomerase</fullName>
    </alternativeName>
</protein>
<evidence type="ECO:0000256" key="9">
    <source>
        <dbReference type="HAMAP-Rule" id="MF_01014"/>
    </source>
</evidence>
<dbReference type="Gene3D" id="3.20.20.70">
    <property type="entry name" value="Aldolase class I"/>
    <property type="match status" value="1"/>
</dbReference>
<comment type="caution">
    <text evidence="12">The sequence shown here is derived from an EMBL/GenBank/DDBJ whole genome shotgun (WGS) entry which is preliminary data.</text>
</comment>
<dbReference type="OrthoDB" id="9781903at2"/>
<organism evidence="12 13">
    <name type="scientific">Blastopirellula marina DSM 3645</name>
    <dbReference type="NCBI Taxonomy" id="314230"/>
    <lineage>
        <taxon>Bacteria</taxon>
        <taxon>Pseudomonadati</taxon>
        <taxon>Planctomycetota</taxon>
        <taxon>Planctomycetia</taxon>
        <taxon>Pirellulales</taxon>
        <taxon>Pirellulaceae</taxon>
        <taxon>Blastopirellula</taxon>
    </lineage>
</organism>
<evidence type="ECO:0000256" key="4">
    <source>
        <dbReference type="ARBA" id="ARBA00009667"/>
    </source>
</evidence>
<dbReference type="InterPro" id="IPR013785">
    <property type="entry name" value="Aldolase_TIM"/>
</dbReference>
<evidence type="ECO:0000256" key="3">
    <source>
        <dbReference type="ARBA" id="ARBA00005133"/>
    </source>
</evidence>
<dbReference type="CDD" id="cd04732">
    <property type="entry name" value="HisA"/>
    <property type="match status" value="1"/>
</dbReference>
<comment type="subcellular location">
    <subcellularLocation>
        <location evidence="2 9 11">Cytoplasm</location>
    </subcellularLocation>
</comment>
<comment type="catalytic activity">
    <reaction evidence="1 9 11">
        <text>1-(5-phospho-beta-D-ribosyl)-5-[(5-phospho-beta-D-ribosylamino)methylideneamino]imidazole-4-carboxamide = 5-[(5-phospho-1-deoxy-D-ribulos-1-ylimino)methylamino]-1-(5-phospho-beta-D-ribosyl)imidazole-4-carboxamide</text>
        <dbReference type="Rhea" id="RHEA:15469"/>
        <dbReference type="ChEBI" id="CHEBI:58435"/>
        <dbReference type="ChEBI" id="CHEBI:58525"/>
        <dbReference type="EC" id="5.3.1.16"/>
    </reaction>
</comment>
<evidence type="ECO:0000313" key="13">
    <source>
        <dbReference type="Proteomes" id="UP000004358"/>
    </source>
</evidence>
<evidence type="ECO:0000256" key="8">
    <source>
        <dbReference type="ARBA" id="ARBA00023235"/>
    </source>
</evidence>
<dbReference type="NCBIfam" id="TIGR00007">
    <property type="entry name" value="1-(5-phosphoribosyl)-5-[(5-phosphoribosylamino)methylideneamino]imidazole-4-carboxamide isomerase"/>
    <property type="match status" value="1"/>
</dbReference>
<sequence length="241" mass="25609">MQIWPAIDLRGGKCVRLQQGDYNRETVFGDDPAEMAQRWTDQGAECLHLVDLDGAKEGQVSNRTAIAEILKAVNIPCELGGGIRDEETIQTLLDLGMARLVIGSKAVSQPEWFEEMCLRYPGKLALGIDARDGLAATDGWLETSNMSAIALAQKYEHLPIAAVIYTDIATDGMMAGPNVAAMAEMKASIRFPVIASGGVTTVDDVAQLATAGLDGAIVGRTLYEGKMTVSAAVEAARAALL</sequence>
<feature type="active site" description="Proton acceptor" evidence="9">
    <location>
        <position position="8"/>
    </location>
</feature>
<evidence type="ECO:0000256" key="6">
    <source>
        <dbReference type="ARBA" id="ARBA00022605"/>
    </source>
</evidence>
<keyword evidence="8 9" id="KW-0413">Isomerase</keyword>
<dbReference type="PANTHER" id="PTHR43090:SF2">
    <property type="entry name" value="1-(5-PHOSPHORIBOSYL)-5-[(5-PHOSPHORIBOSYLAMINO)METHYLIDENEAMINO] IMIDAZOLE-4-CARBOXAMIDE ISOMERASE"/>
    <property type="match status" value="1"/>
</dbReference>
<feature type="active site" description="Proton donor" evidence="9">
    <location>
        <position position="129"/>
    </location>
</feature>
<dbReference type="InterPro" id="IPR011060">
    <property type="entry name" value="RibuloseP-bd_barrel"/>
</dbReference>
<evidence type="ECO:0000256" key="5">
    <source>
        <dbReference type="ARBA" id="ARBA00022490"/>
    </source>
</evidence>
<dbReference type="HOGENOM" id="CLU_048577_1_1_0"/>
<name>A4A193_9BACT</name>
<keyword evidence="6 9" id="KW-0028">Amino-acid biosynthesis</keyword>
<accession>A4A193</accession>
<gene>
    <name evidence="9" type="primary">hisA</name>
    <name evidence="12" type="ORF">DSM3645_20022</name>
</gene>
<dbReference type="Proteomes" id="UP000004358">
    <property type="component" value="Unassembled WGS sequence"/>
</dbReference>
<evidence type="ECO:0000256" key="10">
    <source>
        <dbReference type="RuleBase" id="RU003657"/>
    </source>
</evidence>
<dbReference type="GO" id="GO:0000105">
    <property type="term" value="P:L-histidine biosynthetic process"/>
    <property type="evidence" value="ECO:0007669"/>
    <property type="project" value="UniProtKB-UniRule"/>
</dbReference>
<evidence type="ECO:0000256" key="2">
    <source>
        <dbReference type="ARBA" id="ARBA00004496"/>
    </source>
</evidence>
<dbReference type="EC" id="5.3.1.16" evidence="9 11"/>
<evidence type="ECO:0000256" key="1">
    <source>
        <dbReference type="ARBA" id="ARBA00000901"/>
    </source>
</evidence>
<dbReference type="RefSeq" id="WP_002651901.1">
    <property type="nucleotide sequence ID" value="NZ_CH672376.1"/>
</dbReference>
<dbReference type="HAMAP" id="MF_01014">
    <property type="entry name" value="HisA"/>
    <property type="match status" value="1"/>
</dbReference>
<proteinExistence type="inferred from homology"/>
<evidence type="ECO:0000256" key="11">
    <source>
        <dbReference type="RuleBase" id="RU003658"/>
    </source>
</evidence>
<dbReference type="PANTHER" id="PTHR43090">
    <property type="entry name" value="1-(5-PHOSPHORIBOSYL)-5-[(5-PHOSPHORIBOSYLAMINO)METHYLIDENEAMINO] IMIDAZOLE-4-CARBOXAMIDE ISOMERASE"/>
    <property type="match status" value="1"/>
</dbReference>
<dbReference type="GO" id="GO:0003949">
    <property type="term" value="F:1-(5-phosphoribosyl)-5-[(5-phosphoribosylamino)methylideneamino]imidazole-4-carboxamide isomerase activity"/>
    <property type="evidence" value="ECO:0007669"/>
    <property type="project" value="UniProtKB-UniRule"/>
</dbReference>
<dbReference type="SUPFAM" id="SSF51366">
    <property type="entry name" value="Ribulose-phoshate binding barrel"/>
    <property type="match status" value="1"/>
</dbReference>
<dbReference type="eggNOG" id="COG0106">
    <property type="taxonomic scope" value="Bacteria"/>
</dbReference>